<dbReference type="EMBL" id="HACG01044810">
    <property type="protein sequence ID" value="CEK91675.1"/>
    <property type="molecule type" value="Transcribed_RNA"/>
</dbReference>
<reference evidence="1" key="1">
    <citation type="submission" date="2014-12" db="EMBL/GenBank/DDBJ databases">
        <title>Insight into the proteome of Arion vulgaris.</title>
        <authorList>
            <person name="Aradska J."/>
            <person name="Bulat T."/>
            <person name="Smidak R."/>
            <person name="Sarate P."/>
            <person name="Gangsoo J."/>
            <person name="Sialana F."/>
            <person name="Bilban M."/>
            <person name="Lubec G."/>
        </authorList>
    </citation>
    <scope>NUCLEOTIDE SEQUENCE</scope>
    <source>
        <tissue evidence="1">Skin</tissue>
    </source>
</reference>
<sequence>KSEQPIPSSTWLKTIDNNTSATHQTLEYKLKLQSLRLTTRVDNQFHLPPVERPIYLTPRV</sequence>
<name>A0A0B7BHN1_9EUPU</name>
<dbReference type="AlphaFoldDB" id="A0A0B7BHN1"/>
<protein>
    <submittedName>
        <fullName evidence="1">Uncharacterized protein</fullName>
    </submittedName>
</protein>
<accession>A0A0B7BHN1</accession>
<evidence type="ECO:0000313" key="1">
    <source>
        <dbReference type="EMBL" id="CEK91675.1"/>
    </source>
</evidence>
<feature type="non-terminal residue" evidence="1">
    <location>
        <position position="1"/>
    </location>
</feature>
<gene>
    <name evidence="1" type="primary">ORF184231</name>
</gene>
<organism evidence="1">
    <name type="scientific">Arion vulgaris</name>
    <dbReference type="NCBI Taxonomy" id="1028688"/>
    <lineage>
        <taxon>Eukaryota</taxon>
        <taxon>Metazoa</taxon>
        <taxon>Spiralia</taxon>
        <taxon>Lophotrochozoa</taxon>
        <taxon>Mollusca</taxon>
        <taxon>Gastropoda</taxon>
        <taxon>Heterobranchia</taxon>
        <taxon>Euthyneura</taxon>
        <taxon>Panpulmonata</taxon>
        <taxon>Eupulmonata</taxon>
        <taxon>Stylommatophora</taxon>
        <taxon>Helicina</taxon>
        <taxon>Arionoidea</taxon>
        <taxon>Arionidae</taxon>
        <taxon>Arion</taxon>
    </lineage>
</organism>
<proteinExistence type="predicted"/>